<proteinExistence type="predicted"/>
<keyword evidence="1" id="KW-0812">Transmembrane</keyword>
<dbReference type="Proteomes" id="UP000217276">
    <property type="component" value="Chromosome"/>
</dbReference>
<accession>A0A250F9P9</accession>
<dbReference type="AlphaFoldDB" id="A0A250F9P9"/>
<dbReference type="EMBL" id="CP022384">
    <property type="protein sequence ID" value="ATA81854.1"/>
    <property type="molecule type" value="Genomic_DNA"/>
</dbReference>
<sequence length="334" mass="38207">MKIKKMIYLFLLSVVICLAISLLWLFRNPSYEKIDKTFMQASDVSIKKEIPAFNLNFLVDKIAYSEPVYFPNGVETADFAEHLEAINLEIPDWDREGLYEINASTKAGNLDPAFLVYNWNSNTSNTLIFHHGASEYPFYGIFSNIFKKERLNDLGINLIVVRTPFHKQKGALKQGTASLSTFMATMATSVKLTEKLICTLRQKGVQTIEIGGFSLGAVIANRHRVMYNSADFYVPIVGTVAHEKFFIFSKKNTTESEIQRNKIITHHLNFSAQWQENQSPNVFPVMARYDLFLPLHEHAPAYGNQEVEIWNTGHLSTALFYDAMQYVLLKRLKK</sequence>
<keyword evidence="1" id="KW-0472">Membrane</keyword>
<feature type="transmembrane region" description="Helical" evidence="1">
    <location>
        <begin position="7"/>
        <end position="26"/>
    </location>
</feature>
<evidence type="ECO:0000313" key="3">
    <source>
        <dbReference type="Proteomes" id="UP000217276"/>
    </source>
</evidence>
<dbReference type="InterPro" id="IPR029058">
    <property type="entry name" value="AB_hydrolase_fold"/>
</dbReference>
<name>A0A250F9P9_9FLAO</name>
<evidence type="ECO:0008006" key="4">
    <source>
        <dbReference type="Google" id="ProtNLM"/>
    </source>
</evidence>
<dbReference type="KEGG" id="clk:CGC53_05570"/>
<dbReference type="SUPFAM" id="SSF53474">
    <property type="entry name" value="alpha/beta-Hydrolases"/>
    <property type="match status" value="1"/>
</dbReference>
<reference evidence="3" key="1">
    <citation type="submission" date="2017-06" db="EMBL/GenBank/DDBJ databases">
        <title>Capnocytophaga spp. assemblies.</title>
        <authorList>
            <person name="Gulvik C.A."/>
        </authorList>
    </citation>
    <scope>NUCLEOTIDE SEQUENCE [LARGE SCALE GENOMIC DNA]</scope>
    <source>
        <strain evidence="3">H6253</strain>
    </source>
</reference>
<evidence type="ECO:0000313" key="2">
    <source>
        <dbReference type="EMBL" id="ATA81854.1"/>
    </source>
</evidence>
<protein>
    <recommendedName>
        <fullName evidence="4">Alpha/beta hydrolase</fullName>
    </recommendedName>
</protein>
<dbReference type="RefSeq" id="WP_095913933.1">
    <property type="nucleotide sequence ID" value="NZ_CAUUPF010000007.1"/>
</dbReference>
<organism evidence="2 3">
    <name type="scientific">Capnocytophaga leadbetteri</name>
    <dbReference type="NCBI Taxonomy" id="327575"/>
    <lineage>
        <taxon>Bacteria</taxon>
        <taxon>Pseudomonadati</taxon>
        <taxon>Bacteroidota</taxon>
        <taxon>Flavobacteriia</taxon>
        <taxon>Flavobacteriales</taxon>
        <taxon>Flavobacteriaceae</taxon>
        <taxon>Capnocytophaga</taxon>
    </lineage>
</organism>
<keyword evidence="1" id="KW-1133">Transmembrane helix</keyword>
<gene>
    <name evidence="2" type="ORF">CGC53_05570</name>
</gene>
<evidence type="ECO:0000256" key="1">
    <source>
        <dbReference type="SAM" id="Phobius"/>
    </source>
</evidence>
<keyword evidence="3" id="KW-1185">Reference proteome</keyword>